<accession>A0A1K2HDM8</accession>
<name>A0A1K2HDM8_9LACT</name>
<gene>
    <name evidence="1" type="ORF">RR45_GL002063</name>
    <name evidence="2" type="ORF">SAMN02746068_01401</name>
</gene>
<protein>
    <recommendedName>
        <fullName evidence="5">SseB protein N-terminal domain-containing protein</fullName>
    </recommendedName>
</protein>
<keyword evidence="4" id="KW-1185">Reference proteome</keyword>
<organism evidence="2 3">
    <name type="scientific">Pseudolactococcus chungangensis CAU 28 = DSM 22330</name>
    <dbReference type="NCBI Taxonomy" id="1122154"/>
    <lineage>
        <taxon>Bacteria</taxon>
        <taxon>Bacillati</taxon>
        <taxon>Bacillota</taxon>
        <taxon>Bacilli</taxon>
        <taxon>Lactobacillales</taxon>
        <taxon>Streptococcaceae</taxon>
        <taxon>Pseudolactococcus</taxon>
    </lineage>
</organism>
<dbReference type="Proteomes" id="UP000185655">
    <property type="component" value="Unassembled WGS sequence"/>
</dbReference>
<dbReference type="AlphaFoldDB" id="A0A1K2HDM8"/>
<dbReference type="STRING" id="1122154.SAMN02746068_01401"/>
<sequence>MTDYQFSPELDERLRSFIADSGNFVTDIGFVHALHAYAVVGIAEPFVLPIEDKNVIPVFTSADALTDFKKRVTEPLTFVNQPFMTVVDHLLSQEFDAIAFNLQPTGQDASNAIMLGRSDLVAFLNYYTDVLNKLLGSASEGKSQIERYYLMPAFVRTTADGETARIFATLSKPNGDSFVPVFSNILSFAKWYNHADFGIPFQEHDGLVLIWQLRDIQHPSTGVNDLEDVLGVAVDPFDAVDYEKSVMLWDVLNISNETDD</sequence>
<evidence type="ECO:0000313" key="1">
    <source>
        <dbReference type="EMBL" id="PCS03647.1"/>
    </source>
</evidence>
<evidence type="ECO:0000313" key="2">
    <source>
        <dbReference type="EMBL" id="SFZ74908.1"/>
    </source>
</evidence>
<evidence type="ECO:0008006" key="5">
    <source>
        <dbReference type="Google" id="ProtNLM"/>
    </source>
</evidence>
<dbReference type="OrthoDB" id="2241212at2"/>
<evidence type="ECO:0000313" key="4">
    <source>
        <dbReference type="Proteomes" id="UP000218979"/>
    </source>
</evidence>
<reference evidence="1 4" key="1">
    <citation type="submission" date="2014-12" db="EMBL/GenBank/DDBJ databases">
        <title>Draft genome sequences of 10 type strains of Lactococcus.</title>
        <authorList>
            <person name="Sun Z."/>
            <person name="Zhong Z."/>
            <person name="Liu W."/>
            <person name="Zhang W."/>
            <person name="Zhang H."/>
        </authorList>
    </citation>
    <scope>NUCLEOTIDE SEQUENCE [LARGE SCALE GENOMIC DNA]</scope>
    <source>
        <strain evidence="1 4">DSM 22330</strain>
    </source>
</reference>
<dbReference type="Proteomes" id="UP000218979">
    <property type="component" value="Unassembled WGS sequence"/>
</dbReference>
<proteinExistence type="predicted"/>
<evidence type="ECO:0000313" key="3">
    <source>
        <dbReference type="Proteomes" id="UP000185655"/>
    </source>
</evidence>
<reference evidence="2 3" key="2">
    <citation type="submission" date="2016-11" db="EMBL/GenBank/DDBJ databases">
        <authorList>
            <person name="Jaros S."/>
            <person name="Januszkiewicz K."/>
            <person name="Wedrychowicz H."/>
        </authorList>
    </citation>
    <scope>NUCLEOTIDE SEQUENCE [LARGE SCALE GENOMIC DNA]</scope>
    <source>
        <strain evidence="2 3">DSM 22330</strain>
    </source>
</reference>
<dbReference type="EMBL" id="FPKS01000007">
    <property type="protein sequence ID" value="SFZ74908.1"/>
    <property type="molecule type" value="Genomic_DNA"/>
</dbReference>
<dbReference type="EMBL" id="JXJT01000008">
    <property type="protein sequence ID" value="PCS03647.1"/>
    <property type="molecule type" value="Genomic_DNA"/>
</dbReference>
<dbReference type="RefSeq" id="WP_031366693.1">
    <property type="nucleotide sequence ID" value="NZ_FPKS01000007.1"/>
</dbReference>